<comment type="caution">
    <text evidence="2">The sequence shown here is derived from an EMBL/GenBank/DDBJ whole genome shotgun (WGS) entry which is preliminary data.</text>
</comment>
<evidence type="ECO:0000259" key="1">
    <source>
        <dbReference type="Pfam" id="PF24809"/>
    </source>
</evidence>
<feature type="domain" description="DUF7708" evidence="1">
    <location>
        <begin position="179"/>
        <end position="281"/>
    </location>
</feature>
<sequence length="778" mass="88292">MHRFPSLNTSIVFRTPSWSRDDGSPTSASSPIIRCNPRNEVFRRFSDDAAEDEGGVDRTTFEKAETAYKNAVKSLQSHLDKEEVATVLPKGTAGKHSDPKSELHRIAWDIQRTKEARLGEGKTKKLIECLDHYHGVFDILSQAEFSGLPLIWGGLKFVLLVGASRSHRDDSLTYKGQVTKNNSNVLSKVVDVMIDIGRDLERIRGYTALYPTPRMLEFSAELYAAIVEFLEKVIKDVKNAEKNIFKRAMTTFLQPFEIRYGELVAKMKKTQRHIREDAELCFHVRQAMTNHAIDRYRTVLPLQRQAMHQAFKSVAESPTADLFQAIRKNLFKNFEVQAGFHQELQATYEVTTSKAWIEWFRMEQKYVPSGYSQETKVIQAECDAPDPQHALVWKKQQRKFASHVPSAYLIWTRGMTAQSAIASLVDQILVQKTEVMIDAGIDLDQFKEANNNVASLWKFFLYLTRVLGGCMVYITIGSVGEQEFAIVGKFVRMAKSWKGPPINVTLIHPFNDNFARTDDVVNLDDKYDVHPRLTTTDAMHHVLLLETNPQRKISDTIRSLLWETVWREVRYAVIGIALTQVIEKVHLAAEKVTREAPVRGTSSLSDADINRWVAVVGRWTAATWSMNSMREQIQRHIDIVDIHLPPERKKRLESKLSLLVFEQDAELGSQLTFAQREAIWVDVQEAIKPGTAEMFCTKIEELVAALLEDYRNEGSGGEGEVKGLPFPVVDALFGKCGRWKDSFSEDPDLVADGMTKAIEIGFVGLIQALALQEIEEEE</sequence>
<dbReference type="AlphaFoldDB" id="A0A1G4BQE2"/>
<proteinExistence type="predicted"/>
<dbReference type="EMBL" id="MJBS01000006">
    <property type="protein sequence ID" value="OHF03538.1"/>
    <property type="molecule type" value="Genomic_DNA"/>
</dbReference>
<evidence type="ECO:0000313" key="2">
    <source>
        <dbReference type="EMBL" id="OHF03538.1"/>
    </source>
</evidence>
<dbReference type="InterPro" id="IPR056125">
    <property type="entry name" value="DUF7708"/>
</dbReference>
<dbReference type="GeneID" id="34554423"/>
<accession>A0A1G4BQE2</accession>
<keyword evidence="3" id="KW-1185">Reference proteome</keyword>
<dbReference type="Pfam" id="PF24809">
    <property type="entry name" value="DUF7708"/>
    <property type="match status" value="1"/>
</dbReference>
<name>A0A1G4BQE2_9PEZI</name>
<dbReference type="OrthoDB" id="61900at2759"/>
<gene>
    <name evidence="2" type="ORF">CORC01_01257</name>
</gene>
<organism evidence="2 3">
    <name type="scientific">Colletotrichum orchidophilum</name>
    <dbReference type="NCBI Taxonomy" id="1209926"/>
    <lineage>
        <taxon>Eukaryota</taxon>
        <taxon>Fungi</taxon>
        <taxon>Dikarya</taxon>
        <taxon>Ascomycota</taxon>
        <taxon>Pezizomycotina</taxon>
        <taxon>Sordariomycetes</taxon>
        <taxon>Hypocreomycetidae</taxon>
        <taxon>Glomerellales</taxon>
        <taxon>Glomerellaceae</taxon>
        <taxon>Colletotrichum</taxon>
    </lineage>
</organism>
<dbReference type="RefSeq" id="XP_022480674.1">
    <property type="nucleotide sequence ID" value="XM_022612913.1"/>
</dbReference>
<protein>
    <recommendedName>
        <fullName evidence="1">DUF7708 domain-containing protein</fullName>
    </recommendedName>
</protein>
<reference evidence="2 3" key="1">
    <citation type="submission" date="2016-09" db="EMBL/GenBank/DDBJ databases">
        <authorList>
            <person name="Capua I."/>
            <person name="De Benedictis P."/>
            <person name="Joannis T."/>
            <person name="Lombin L.H."/>
            <person name="Cattoli G."/>
        </authorList>
    </citation>
    <scope>NUCLEOTIDE SEQUENCE [LARGE SCALE GENOMIC DNA]</scope>
    <source>
        <strain evidence="2 3">IMI 309357</strain>
    </source>
</reference>
<dbReference type="Proteomes" id="UP000176998">
    <property type="component" value="Unassembled WGS sequence"/>
</dbReference>
<evidence type="ECO:0000313" key="3">
    <source>
        <dbReference type="Proteomes" id="UP000176998"/>
    </source>
</evidence>
<dbReference type="STRING" id="1209926.A0A1G4BQE2"/>